<reference evidence="1" key="1">
    <citation type="submission" date="2018-01" db="EMBL/GenBank/DDBJ databases">
        <authorList>
            <person name="Mao J.F."/>
        </authorList>
    </citation>
    <scope>NUCLEOTIDE SEQUENCE</scope>
    <source>
        <strain evidence="1">Huo1</strain>
        <tissue evidence="1">Leaf</tissue>
    </source>
</reference>
<dbReference type="EMBL" id="PNBA02000001">
    <property type="protein sequence ID" value="KAG6436951.1"/>
    <property type="molecule type" value="Genomic_DNA"/>
</dbReference>
<gene>
    <name evidence="1" type="ORF">SASPL_101857</name>
</gene>
<evidence type="ECO:0000313" key="1">
    <source>
        <dbReference type="EMBL" id="KAG6436951.1"/>
    </source>
</evidence>
<name>A0A8X8YVA8_SALSN</name>
<dbReference type="AlphaFoldDB" id="A0A8X8YVA8"/>
<organism evidence="1">
    <name type="scientific">Salvia splendens</name>
    <name type="common">Scarlet sage</name>
    <dbReference type="NCBI Taxonomy" id="180675"/>
    <lineage>
        <taxon>Eukaryota</taxon>
        <taxon>Viridiplantae</taxon>
        <taxon>Streptophyta</taxon>
        <taxon>Embryophyta</taxon>
        <taxon>Tracheophyta</taxon>
        <taxon>Spermatophyta</taxon>
        <taxon>Magnoliopsida</taxon>
        <taxon>eudicotyledons</taxon>
        <taxon>Gunneridae</taxon>
        <taxon>Pentapetalae</taxon>
        <taxon>asterids</taxon>
        <taxon>lamiids</taxon>
        <taxon>Lamiales</taxon>
        <taxon>Lamiaceae</taxon>
        <taxon>Nepetoideae</taxon>
        <taxon>Mentheae</taxon>
        <taxon>Salviinae</taxon>
        <taxon>Salvia</taxon>
        <taxon>Salvia subgen. Calosphace</taxon>
        <taxon>core Calosphace</taxon>
    </lineage>
</organism>
<dbReference type="Proteomes" id="UP000298416">
    <property type="component" value="Unassembled WGS sequence"/>
</dbReference>
<sequence>MFGRAPKKSDNTKYYEALGVPKNASQDHLKKASEYSEEKCFEQWRRKWESSEHNKGVEGDVYGNEELEIKETAANIKSVENLKWHVFSIEHSEIRSIDDSICSYLGESLEEVGDQFENECAAVAAAAVVGGVREVVDRSVLNQKRWIAFLDRGYFWIAVEVAFCIDRFLERVADSKKMSTIRLDVEKFSGKKRSFQEGKKAQDLGYNKKGDEERRNRWRCRKYRLRMRRLLEELQQVEAWRRGASALLHSGKVVRVKKDGFDSRRGKEIHA</sequence>
<keyword evidence="2" id="KW-1185">Reference proteome</keyword>
<comment type="caution">
    <text evidence="1">The sequence shown here is derived from an EMBL/GenBank/DDBJ whole genome shotgun (WGS) entry which is preliminary data.</text>
</comment>
<evidence type="ECO:0000313" key="2">
    <source>
        <dbReference type="Proteomes" id="UP000298416"/>
    </source>
</evidence>
<protein>
    <submittedName>
        <fullName evidence="1">Uncharacterized protein</fullName>
    </submittedName>
</protein>
<accession>A0A8X8YVA8</accession>
<reference evidence="1" key="2">
    <citation type="submission" date="2020-08" db="EMBL/GenBank/DDBJ databases">
        <title>Plant Genome Project.</title>
        <authorList>
            <person name="Zhang R.-G."/>
        </authorList>
    </citation>
    <scope>NUCLEOTIDE SEQUENCE</scope>
    <source>
        <strain evidence="1">Huo1</strain>
        <tissue evidence="1">Leaf</tissue>
    </source>
</reference>
<proteinExistence type="predicted"/>